<reference evidence="1" key="1">
    <citation type="journal article" date="2020" name="Nature">
        <title>Giant virus diversity and host interactions through global metagenomics.</title>
        <authorList>
            <person name="Schulz F."/>
            <person name="Roux S."/>
            <person name="Paez-Espino D."/>
            <person name="Jungbluth S."/>
            <person name="Walsh D.A."/>
            <person name="Denef V.J."/>
            <person name="McMahon K.D."/>
            <person name="Konstantinidis K.T."/>
            <person name="Eloe-Fadrosh E.A."/>
            <person name="Kyrpides N.C."/>
            <person name="Woyke T."/>
        </authorList>
    </citation>
    <scope>NUCLEOTIDE SEQUENCE</scope>
    <source>
        <strain evidence="1">GVMAG-S-1101169-75</strain>
    </source>
</reference>
<evidence type="ECO:0000313" key="1">
    <source>
        <dbReference type="EMBL" id="QHU12085.1"/>
    </source>
</evidence>
<accession>A0A6C0K210</accession>
<sequence>MGVHVSFRQKHVFFLVGIQKIKPFQNFIFFKNPNTFFLFFSSPGLPLLTYLKGANSLTRLPPPGTNE</sequence>
<dbReference type="AlphaFoldDB" id="A0A6C0K210"/>
<proteinExistence type="predicted"/>
<name>A0A6C0K210_9ZZZZ</name>
<dbReference type="EMBL" id="MN740797">
    <property type="protein sequence ID" value="QHU12085.1"/>
    <property type="molecule type" value="Genomic_DNA"/>
</dbReference>
<protein>
    <submittedName>
        <fullName evidence="1">Uncharacterized protein</fullName>
    </submittedName>
</protein>
<organism evidence="1">
    <name type="scientific">viral metagenome</name>
    <dbReference type="NCBI Taxonomy" id="1070528"/>
    <lineage>
        <taxon>unclassified sequences</taxon>
        <taxon>metagenomes</taxon>
        <taxon>organismal metagenomes</taxon>
    </lineage>
</organism>